<dbReference type="SUPFAM" id="SSF49879">
    <property type="entry name" value="SMAD/FHA domain"/>
    <property type="match status" value="1"/>
</dbReference>
<protein>
    <recommendedName>
        <fullName evidence="3">FHA domain-containing protein</fullName>
    </recommendedName>
</protein>
<evidence type="ECO:0000313" key="2">
    <source>
        <dbReference type="Proteomes" id="UP001165135"/>
    </source>
</evidence>
<comment type="caution">
    <text evidence="1">The sequence shown here is derived from an EMBL/GenBank/DDBJ whole genome shotgun (WGS) entry which is preliminary data.</text>
</comment>
<name>A0A9W6RUA4_9ACTN</name>
<organism evidence="1 2">
    <name type="scientific">Actinoallomurus iriomotensis</name>
    <dbReference type="NCBI Taxonomy" id="478107"/>
    <lineage>
        <taxon>Bacteria</taxon>
        <taxon>Bacillati</taxon>
        <taxon>Actinomycetota</taxon>
        <taxon>Actinomycetes</taxon>
        <taxon>Streptosporangiales</taxon>
        <taxon>Thermomonosporaceae</taxon>
        <taxon>Actinoallomurus</taxon>
    </lineage>
</organism>
<dbReference type="EMBL" id="BSTJ01000024">
    <property type="protein sequence ID" value="GLY81915.1"/>
    <property type="molecule type" value="Genomic_DNA"/>
</dbReference>
<sequence length="230" mass="24427">MESSADDGGLTIEADGSTYRLAPGDTFTFGRAESCTLCLDSGDAAISRLAGEIERVGEVWFVSNRSSSRPFSVVDGPGLRRVLAPGQRDAVEGRVRVIVDGTGGPHELVLQGPDPVAGGPGEAVTGLPTAAGQDVVINDRDRLALVALFAGYLHEGPRYDPSPRSYEAAASRLGWPRTTLVKRVEYIRTRLTNAGVPNLQGWNALSALAEYALTTKLITPDDLRLIGRTP</sequence>
<reference evidence="1" key="1">
    <citation type="submission" date="2023-03" db="EMBL/GenBank/DDBJ databases">
        <title>Actinoallomurus iriomotensis NBRC 103681.</title>
        <authorList>
            <person name="Ichikawa N."/>
            <person name="Sato H."/>
            <person name="Tonouchi N."/>
        </authorList>
    </citation>
    <scope>NUCLEOTIDE SEQUENCE</scope>
    <source>
        <strain evidence="1">NBRC 103681</strain>
    </source>
</reference>
<dbReference type="Proteomes" id="UP001165135">
    <property type="component" value="Unassembled WGS sequence"/>
</dbReference>
<dbReference type="AlphaFoldDB" id="A0A9W6RUA4"/>
<dbReference type="Gene3D" id="2.60.200.20">
    <property type="match status" value="1"/>
</dbReference>
<dbReference type="InterPro" id="IPR008984">
    <property type="entry name" value="SMAD_FHA_dom_sf"/>
</dbReference>
<proteinExistence type="predicted"/>
<evidence type="ECO:0000313" key="1">
    <source>
        <dbReference type="EMBL" id="GLY81915.1"/>
    </source>
</evidence>
<gene>
    <name evidence="1" type="ORF">Airi01_101820</name>
</gene>
<evidence type="ECO:0008006" key="3">
    <source>
        <dbReference type="Google" id="ProtNLM"/>
    </source>
</evidence>
<accession>A0A9W6RUA4</accession>
<dbReference type="RefSeq" id="WP_285637018.1">
    <property type="nucleotide sequence ID" value="NZ_BSTJ01000024.1"/>
</dbReference>